<evidence type="ECO:0000256" key="1">
    <source>
        <dbReference type="ARBA" id="ARBA00007452"/>
    </source>
</evidence>
<dbReference type="GO" id="GO:0006302">
    <property type="term" value="P:double-strand break repair"/>
    <property type="evidence" value="ECO:0007669"/>
    <property type="project" value="TreeGrafter"/>
</dbReference>
<accession>A0A7X3S9Y3</accession>
<feature type="domain" description="DNA replication/recombination mediator RecO N-terminal" evidence="8">
    <location>
        <begin position="1"/>
        <end position="71"/>
    </location>
</feature>
<dbReference type="Gene3D" id="1.20.1440.120">
    <property type="entry name" value="Recombination protein O, C-terminal domain"/>
    <property type="match status" value="1"/>
</dbReference>
<keyword evidence="3 7" id="KW-0227">DNA damage</keyword>
<dbReference type="NCBIfam" id="TIGR00613">
    <property type="entry name" value="reco"/>
    <property type="match status" value="1"/>
</dbReference>
<dbReference type="GO" id="GO:0043590">
    <property type="term" value="C:bacterial nucleoid"/>
    <property type="evidence" value="ECO:0007669"/>
    <property type="project" value="TreeGrafter"/>
</dbReference>
<reference evidence="9 10" key="1">
    <citation type="submission" date="2019-12" db="EMBL/GenBank/DDBJ databases">
        <authorList>
            <person name="Li M."/>
        </authorList>
    </citation>
    <scope>NUCLEOTIDE SEQUENCE [LARGE SCALE GENOMIC DNA]</scope>
    <source>
        <strain evidence="9 10">GBMRC 2046</strain>
    </source>
</reference>
<evidence type="ECO:0000313" key="9">
    <source>
        <dbReference type="EMBL" id="MXN67363.1"/>
    </source>
</evidence>
<protein>
    <recommendedName>
        <fullName evidence="2 7">DNA repair protein RecO</fullName>
    </recommendedName>
    <alternativeName>
        <fullName evidence="6 7">Recombination protein O</fullName>
    </alternativeName>
</protein>
<dbReference type="Proteomes" id="UP000433101">
    <property type="component" value="Unassembled WGS sequence"/>
</dbReference>
<dbReference type="InterPro" id="IPR037278">
    <property type="entry name" value="ARFGAP/RecO"/>
</dbReference>
<evidence type="ECO:0000256" key="4">
    <source>
        <dbReference type="ARBA" id="ARBA00023172"/>
    </source>
</evidence>
<comment type="function">
    <text evidence="7">Involved in DNA repair and RecF pathway recombination.</text>
</comment>
<dbReference type="Pfam" id="PF02565">
    <property type="entry name" value="RecO_C"/>
    <property type="match status" value="1"/>
</dbReference>
<dbReference type="PANTHER" id="PTHR33991">
    <property type="entry name" value="DNA REPAIR PROTEIN RECO"/>
    <property type="match status" value="1"/>
</dbReference>
<evidence type="ECO:0000256" key="5">
    <source>
        <dbReference type="ARBA" id="ARBA00023204"/>
    </source>
</evidence>
<gene>
    <name evidence="7 9" type="primary">recO</name>
    <name evidence="9" type="ORF">GR183_20850</name>
</gene>
<sequence length="245" mass="26897">MEWTGQGVILGCRRHGEHDVIVEVMTRDRGRHLGLVRGGRSRRHQATLQPGNEVGLVWRARLDGHLGNFTVEPSHLRAASLMQSAEGIYGIQAVAALLRLLPERDPHPALFDALEVILEHADTPEIVGALVVRLELQMLNELGFGLDLARCAATGAKADLVYVSPKSGRAVSREAGKPYHDKLLALPAFLRESEEGTPRSADAPSLQAAFRLTGFFLHRHVWEPRGLEPSPAREGFIQAVLRDAL</sequence>
<dbReference type="EMBL" id="WUMV01000010">
    <property type="protein sequence ID" value="MXN67363.1"/>
    <property type="molecule type" value="Genomic_DNA"/>
</dbReference>
<evidence type="ECO:0000259" key="8">
    <source>
        <dbReference type="Pfam" id="PF11967"/>
    </source>
</evidence>
<dbReference type="InterPro" id="IPR003717">
    <property type="entry name" value="RecO"/>
</dbReference>
<dbReference type="InterPro" id="IPR012340">
    <property type="entry name" value="NA-bd_OB-fold"/>
</dbReference>
<keyword evidence="5 7" id="KW-0234">DNA repair</keyword>
<dbReference type="InterPro" id="IPR022572">
    <property type="entry name" value="DNA_rep/recomb_RecO_N"/>
</dbReference>
<dbReference type="PANTHER" id="PTHR33991:SF1">
    <property type="entry name" value="DNA REPAIR PROTEIN RECO"/>
    <property type="match status" value="1"/>
</dbReference>
<dbReference type="GO" id="GO:0006310">
    <property type="term" value="P:DNA recombination"/>
    <property type="evidence" value="ECO:0007669"/>
    <property type="project" value="UniProtKB-UniRule"/>
</dbReference>
<evidence type="ECO:0000256" key="2">
    <source>
        <dbReference type="ARBA" id="ARBA00021310"/>
    </source>
</evidence>
<dbReference type="HAMAP" id="MF_00201">
    <property type="entry name" value="RecO"/>
    <property type="match status" value="1"/>
</dbReference>
<keyword evidence="4 7" id="KW-0233">DNA recombination</keyword>
<comment type="caution">
    <text evidence="9">The sequence shown here is derived from an EMBL/GenBank/DDBJ whole genome shotgun (WGS) entry which is preliminary data.</text>
</comment>
<dbReference type="Gene3D" id="2.40.50.140">
    <property type="entry name" value="Nucleic acid-binding proteins"/>
    <property type="match status" value="1"/>
</dbReference>
<dbReference type="SUPFAM" id="SSF57863">
    <property type="entry name" value="ArfGap/RecO-like zinc finger"/>
    <property type="match status" value="1"/>
</dbReference>
<dbReference type="RefSeq" id="WP_160777607.1">
    <property type="nucleotide sequence ID" value="NZ_WUMV01000010.1"/>
</dbReference>
<name>A0A7X3S9Y3_9HYPH</name>
<proteinExistence type="inferred from homology"/>
<dbReference type="InterPro" id="IPR042242">
    <property type="entry name" value="RecO_C"/>
</dbReference>
<evidence type="ECO:0000256" key="7">
    <source>
        <dbReference type="HAMAP-Rule" id="MF_00201"/>
    </source>
</evidence>
<keyword evidence="10" id="KW-1185">Reference proteome</keyword>
<organism evidence="9 10">
    <name type="scientific">Stappia sediminis</name>
    <dbReference type="NCBI Taxonomy" id="2692190"/>
    <lineage>
        <taxon>Bacteria</taxon>
        <taxon>Pseudomonadati</taxon>
        <taxon>Pseudomonadota</taxon>
        <taxon>Alphaproteobacteria</taxon>
        <taxon>Hyphomicrobiales</taxon>
        <taxon>Stappiaceae</taxon>
        <taxon>Stappia</taxon>
    </lineage>
</organism>
<dbReference type="Pfam" id="PF11967">
    <property type="entry name" value="RecO_N"/>
    <property type="match status" value="1"/>
</dbReference>
<evidence type="ECO:0000256" key="3">
    <source>
        <dbReference type="ARBA" id="ARBA00022763"/>
    </source>
</evidence>
<dbReference type="AlphaFoldDB" id="A0A7X3S9Y3"/>
<dbReference type="SUPFAM" id="SSF50249">
    <property type="entry name" value="Nucleic acid-binding proteins"/>
    <property type="match status" value="1"/>
</dbReference>
<comment type="similarity">
    <text evidence="1 7">Belongs to the RecO family.</text>
</comment>
<evidence type="ECO:0000313" key="10">
    <source>
        <dbReference type="Proteomes" id="UP000433101"/>
    </source>
</evidence>
<evidence type="ECO:0000256" key="6">
    <source>
        <dbReference type="ARBA" id="ARBA00033409"/>
    </source>
</evidence>